<dbReference type="AlphaFoldDB" id="A0A420WZ07"/>
<dbReference type="OrthoDB" id="9809970at2"/>
<keyword evidence="11" id="KW-1185">Reference proteome</keyword>
<dbReference type="Proteomes" id="UP000281975">
    <property type="component" value="Unassembled WGS sequence"/>
</dbReference>
<dbReference type="PIRSF" id="PIRSF000151">
    <property type="entry name" value="GPR"/>
    <property type="match status" value="1"/>
</dbReference>
<keyword evidence="5 7" id="KW-0560">Oxidoreductase</keyword>
<evidence type="ECO:0000256" key="2">
    <source>
        <dbReference type="ARBA" id="ARBA00022605"/>
    </source>
</evidence>
<dbReference type="PANTHER" id="PTHR11063:SF8">
    <property type="entry name" value="DELTA-1-PYRROLINE-5-CARBOXYLATE SYNTHASE"/>
    <property type="match status" value="1"/>
</dbReference>
<dbReference type="PANTHER" id="PTHR11063">
    <property type="entry name" value="GLUTAMATE SEMIALDEHYDE DEHYDROGENASE"/>
    <property type="match status" value="1"/>
</dbReference>
<evidence type="ECO:0000256" key="8">
    <source>
        <dbReference type="SAM" id="Coils"/>
    </source>
</evidence>
<evidence type="ECO:0000256" key="7">
    <source>
        <dbReference type="HAMAP-Rule" id="MF_00412"/>
    </source>
</evidence>
<dbReference type="SUPFAM" id="SSF53720">
    <property type="entry name" value="ALDH-like"/>
    <property type="match status" value="1"/>
</dbReference>
<feature type="domain" description="Aldehyde dehydrogenase" evidence="9">
    <location>
        <begin position="20"/>
        <end position="298"/>
    </location>
</feature>
<gene>
    <name evidence="7" type="primary">proA</name>
    <name evidence="10" type="ORF">C7446_1356</name>
</gene>
<dbReference type="InterPro" id="IPR012134">
    <property type="entry name" value="Glu-5-SA_DH"/>
</dbReference>
<keyword evidence="2 7" id="KW-0028">Amino-acid biosynthesis</keyword>
<sequence length="433" mass="46655">MASSAETRTIADSERCEDVAAHVTRLGQQARRAAAILREATAEEKNAALRAMAAQLEQQREQLRSANARDLEHARQEGLSAALVDRLQLDDRRIDAMITGLETVAALQDPVGEIDSLRTRPNGLQIGQMRVPLGVIGIIYESRPNVTIDAAALCLKSGNAAILRGGSEAVHSNTAIAECIRAGLVQAGLPEACVQRVGTSDREAVGALIRMDEHVDVIIPRGGRSLIERISAGATVPVIKHLEGICHVHVDRHADLDQAREIALNAKCYRYGICGAMETLLVDEAVAADFLPEMARRLGEQGVELRGCDRTRQLIEAGIAEESDWSSEYLAPILSIRVVDGLQSAIDHINHYGSHHTDAIVSQHQGNIRRFMAAVDSSSVMVNAATCFADGAEYGLGAEIGISTNRLHVRGPVGLEGLTTRKYIVIGDGHVRH</sequence>
<dbReference type="InterPro" id="IPR000965">
    <property type="entry name" value="GPR_dom"/>
</dbReference>
<evidence type="ECO:0000313" key="10">
    <source>
        <dbReference type="EMBL" id="RKR06413.1"/>
    </source>
</evidence>
<keyword evidence="8" id="KW-0175">Coiled coil</keyword>
<evidence type="ECO:0000256" key="4">
    <source>
        <dbReference type="ARBA" id="ARBA00022857"/>
    </source>
</evidence>
<dbReference type="PROSITE" id="PS01223">
    <property type="entry name" value="PROA"/>
    <property type="match status" value="1"/>
</dbReference>
<dbReference type="FunFam" id="3.40.309.10:FF:000006">
    <property type="entry name" value="Gamma-glutamyl phosphate reductase"/>
    <property type="match status" value="1"/>
</dbReference>
<dbReference type="RefSeq" id="WP_121172320.1">
    <property type="nucleotide sequence ID" value="NZ_RBIN01000003.1"/>
</dbReference>
<protein>
    <recommendedName>
        <fullName evidence="7">Gamma-glutamyl phosphate reductase</fullName>
        <shortName evidence="7">GPR</shortName>
        <ecNumber evidence="7">1.2.1.41</ecNumber>
    </recommendedName>
    <alternativeName>
        <fullName evidence="7">Glutamate-5-semialdehyde dehydrogenase</fullName>
    </alternativeName>
    <alternativeName>
        <fullName evidence="7">Glutamyl-gamma-semialdehyde dehydrogenase</fullName>
        <shortName evidence="7">GSA dehydrogenase</shortName>
    </alternativeName>
</protein>
<comment type="subcellular location">
    <subcellularLocation>
        <location evidence="7">Cytoplasm</location>
    </subcellularLocation>
</comment>
<dbReference type="CDD" id="cd07079">
    <property type="entry name" value="ALDH_F18-19_ProA-GPR"/>
    <property type="match status" value="1"/>
</dbReference>
<evidence type="ECO:0000256" key="5">
    <source>
        <dbReference type="ARBA" id="ARBA00023002"/>
    </source>
</evidence>
<keyword evidence="7" id="KW-0963">Cytoplasm</keyword>
<dbReference type="Gene3D" id="3.40.605.10">
    <property type="entry name" value="Aldehyde Dehydrogenase, Chain A, domain 1"/>
    <property type="match status" value="1"/>
</dbReference>
<dbReference type="InterPro" id="IPR016162">
    <property type="entry name" value="Ald_DH_N"/>
</dbReference>
<comment type="function">
    <text evidence="7">Catalyzes the NADPH-dependent reduction of L-glutamate 5-phosphate into L-glutamate 5-semialdehyde and phosphate. The product spontaneously undergoes cyclization to form 1-pyrroline-5-carboxylate.</text>
</comment>
<reference evidence="10 11" key="1">
    <citation type="submission" date="2018-10" db="EMBL/GenBank/DDBJ databases">
        <title>Genomic Encyclopedia of Type Strains, Phase IV (KMG-IV): sequencing the most valuable type-strain genomes for metagenomic binning, comparative biology and taxonomic classification.</title>
        <authorList>
            <person name="Goeker M."/>
        </authorList>
    </citation>
    <scope>NUCLEOTIDE SEQUENCE [LARGE SCALE GENOMIC DNA]</scope>
    <source>
        <strain evidence="10 11">DSM 23229</strain>
    </source>
</reference>
<dbReference type="Pfam" id="PF00171">
    <property type="entry name" value="Aldedh"/>
    <property type="match status" value="1"/>
</dbReference>
<evidence type="ECO:0000256" key="3">
    <source>
        <dbReference type="ARBA" id="ARBA00022650"/>
    </source>
</evidence>
<keyword evidence="3 7" id="KW-0641">Proline biosynthesis</keyword>
<evidence type="ECO:0000259" key="9">
    <source>
        <dbReference type="Pfam" id="PF00171"/>
    </source>
</evidence>
<dbReference type="InterPro" id="IPR020593">
    <property type="entry name" value="G-glutamylP_reductase_CS"/>
</dbReference>
<accession>A0A420WZ07</accession>
<dbReference type="InterPro" id="IPR016161">
    <property type="entry name" value="Ald_DH/histidinol_DH"/>
</dbReference>
<evidence type="ECO:0000313" key="11">
    <source>
        <dbReference type="Proteomes" id="UP000281975"/>
    </source>
</evidence>
<dbReference type="NCBIfam" id="TIGR00407">
    <property type="entry name" value="proA"/>
    <property type="match status" value="1"/>
</dbReference>
<evidence type="ECO:0000256" key="1">
    <source>
        <dbReference type="ARBA" id="ARBA00004985"/>
    </source>
</evidence>
<comment type="similarity">
    <text evidence="7">Belongs to the gamma-glutamyl phosphate reductase family.</text>
</comment>
<feature type="coiled-coil region" evidence="8">
    <location>
        <begin position="39"/>
        <end position="73"/>
    </location>
</feature>
<organism evidence="10 11">
    <name type="scientific">Kushneria sinocarnis</name>
    <dbReference type="NCBI Taxonomy" id="595502"/>
    <lineage>
        <taxon>Bacteria</taxon>
        <taxon>Pseudomonadati</taxon>
        <taxon>Pseudomonadota</taxon>
        <taxon>Gammaproteobacteria</taxon>
        <taxon>Oceanospirillales</taxon>
        <taxon>Halomonadaceae</taxon>
        <taxon>Kushneria</taxon>
    </lineage>
</organism>
<name>A0A420WZ07_9GAMM</name>
<dbReference type="NCBIfam" id="NF001221">
    <property type="entry name" value="PRK00197.1"/>
    <property type="match status" value="1"/>
</dbReference>
<comment type="caution">
    <text evidence="10">The sequence shown here is derived from an EMBL/GenBank/DDBJ whole genome shotgun (WGS) entry which is preliminary data.</text>
</comment>
<keyword evidence="4 7" id="KW-0521">NADP</keyword>
<dbReference type="HAMAP" id="MF_00412">
    <property type="entry name" value="ProA"/>
    <property type="match status" value="1"/>
</dbReference>
<dbReference type="EMBL" id="RBIN01000003">
    <property type="protein sequence ID" value="RKR06413.1"/>
    <property type="molecule type" value="Genomic_DNA"/>
</dbReference>
<dbReference type="GO" id="GO:0004350">
    <property type="term" value="F:glutamate-5-semialdehyde dehydrogenase activity"/>
    <property type="evidence" value="ECO:0007669"/>
    <property type="project" value="UniProtKB-UniRule"/>
</dbReference>
<comment type="pathway">
    <text evidence="1 7">Amino-acid biosynthesis; L-proline biosynthesis; L-glutamate 5-semialdehyde from L-glutamate: step 2/2.</text>
</comment>
<dbReference type="GO" id="GO:0050661">
    <property type="term" value="F:NADP binding"/>
    <property type="evidence" value="ECO:0007669"/>
    <property type="project" value="InterPro"/>
</dbReference>
<dbReference type="GO" id="GO:0055129">
    <property type="term" value="P:L-proline biosynthetic process"/>
    <property type="evidence" value="ECO:0007669"/>
    <property type="project" value="UniProtKB-UniRule"/>
</dbReference>
<dbReference type="InterPro" id="IPR016163">
    <property type="entry name" value="Ald_DH_C"/>
</dbReference>
<dbReference type="Gene3D" id="3.40.309.10">
    <property type="entry name" value="Aldehyde Dehydrogenase, Chain A, domain 2"/>
    <property type="match status" value="1"/>
</dbReference>
<dbReference type="GO" id="GO:0005737">
    <property type="term" value="C:cytoplasm"/>
    <property type="evidence" value="ECO:0007669"/>
    <property type="project" value="UniProtKB-SubCell"/>
</dbReference>
<comment type="catalytic activity">
    <reaction evidence="6 7">
        <text>L-glutamate 5-semialdehyde + phosphate + NADP(+) = L-glutamyl 5-phosphate + NADPH + H(+)</text>
        <dbReference type="Rhea" id="RHEA:19541"/>
        <dbReference type="ChEBI" id="CHEBI:15378"/>
        <dbReference type="ChEBI" id="CHEBI:43474"/>
        <dbReference type="ChEBI" id="CHEBI:57783"/>
        <dbReference type="ChEBI" id="CHEBI:58066"/>
        <dbReference type="ChEBI" id="CHEBI:58274"/>
        <dbReference type="ChEBI" id="CHEBI:58349"/>
        <dbReference type="EC" id="1.2.1.41"/>
    </reaction>
</comment>
<dbReference type="UniPathway" id="UPA00098">
    <property type="reaction ID" value="UER00360"/>
</dbReference>
<proteinExistence type="inferred from homology"/>
<dbReference type="InterPro" id="IPR015590">
    <property type="entry name" value="Aldehyde_DH_dom"/>
</dbReference>
<dbReference type="EC" id="1.2.1.41" evidence="7"/>
<evidence type="ECO:0000256" key="6">
    <source>
        <dbReference type="ARBA" id="ARBA00049024"/>
    </source>
</evidence>